<feature type="region of interest" description="Disordered" evidence="1">
    <location>
        <begin position="68"/>
        <end position="156"/>
    </location>
</feature>
<dbReference type="AlphaFoldDB" id="Q2IGE9"/>
<dbReference type="EMBL" id="CP000251">
    <property type="protein sequence ID" value="ABC83657.1"/>
    <property type="molecule type" value="Genomic_DNA"/>
</dbReference>
<proteinExistence type="predicted"/>
<dbReference type="Proteomes" id="UP000001935">
    <property type="component" value="Chromosome"/>
</dbReference>
<name>Q2IGE9_ANADE</name>
<evidence type="ECO:0000313" key="3">
    <source>
        <dbReference type="Proteomes" id="UP000001935"/>
    </source>
</evidence>
<organism evidence="2 3">
    <name type="scientific">Anaeromyxobacter dehalogenans (strain 2CP-C)</name>
    <dbReference type="NCBI Taxonomy" id="290397"/>
    <lineage>
        <taxon>Bacteria</taxon>
        <taxon>Pseudomonadati</taxon>
        <taxon>Myxococcota</taxon>
        <taxon>Myxococcia</taxon>
        <taxon>Myxococcales</taxon>
        <taxon>Cystobacterineae</taxon>
        <taxon>Anaeromyxobacteraceae</taxon>
        <taxon>Anaeromyxobacter</taxon>
    </lineage>
</organism>
<feature type="compositionally biased region" description="Basic and acidic residues" evidence="1">
    <location>
        <begin position="13"/>
        <end position="25"/>
    </location>
</feature>
<feature type="region of interest" description="Disordered" evidence="1">
    <location>
        <begin position="1"/>
        <end position="25"/>
    </location>
</feature>
<feature type="compositionally biased region" description="Low complexity" evidence="1">
    <location>
        <begin position="1"/>
        <end position="12"/>
    </location>
</feature>
<evidence type="ECO:0000313" key="2">
    <source>
        <dbReference type="EMBL" id="ABC83657.1"/>
    </source>
</evidence>
<protein>
    <submittedName>
        <fullName evidence="2">Uncharacterized protein</fullName>
    </submittedName>
</protein>
<sequence>MVAPAPSPAASRAGRERARLAGREGRERLHEIGLGVLHRAARGAQAEPLDGAVGLLPAVHLARLALERGERPLRLGGRGAQSAGRGGVREQRAQLQAVAERAPRHGGEGRCGAGTELQDHAGAAEGRRHGILPSPSSARAEACREGTREGRGEGAR</sequence>
<feature type="compositionally biased region" description="Basic and acidic residues" evidence="1">
    <location>
        <begin position="141"/>
        <end position="156"/>
    </location>
</feature>
<reference evidence="2" key="1">
    <citation type="submission" date="2006-01" db="EMBL/GenBank/DDBJ databases">
        <title>Complete sequence of Anaeromyxobacter dehalogenans 2CP-C.</title>
        <authorList>
            <consortium name="US DOE Joint Genome Institute"/>
            <person name="Copeland A."/>
            <person name="Lucas S."/>
            <person name="Lapidus A."/>
            <person name="Barry K."/>
            <person name="Detter J.C."/>
            <person name="Glavina T."/>
            <person name="Hammon N."/>
            <person name="Israni S."/>
            <person name="Pitluck S."/>
            <person name="Brettin T."/>
            <person name="Bruce D."/>
            <person name="Han C."/>
            <person name="Tapia R."/>
            <person name="Gilna P."/>
            <person name="Kiss H."/>
            <person name="Schmutz J."/>
            <person name="Larimer F."/>
            <person name="Land M."/>
            <person name="Kyrpides N."/>
            <person name="Anderson I."/>
            <person name="Sanford R.A."/>
            <person name="Ritalahti K.M."/>
            <person name="Thomas H.S."/>
            <person name="Kirby J.R."/>
            <person name="Zhulin I.B."/>
            <person name="Loeffler F.E."/>
            <person name="Richardson P."/>
        </authorList>
    </citation>
    <scope>NUCLEOTIDE SEQUENCE</scope>
    <source>
        <strain evidence="2">2CP-C</strain>
    </source>
</reference>
<accession>Q2IGE9</accession>
<dbReference type="STRING" id="290397.Adeh_3893"/>
<dbReference type="HOGENOM" id="CLU_1682983_0_0_7"/>
<dbReference type="KEGG" id="ade:Adeh_3893"/>
<gene>
    <name evidence="2" type="ordered locus">Adeh_3893</name>
</gene>
<evidence type="ECO:0000256" key="1">
    <source>
        <dbReference type="SAM" id="MobiDB-lite"/>
    </source>
</evidence>